<feature type="non-terminal residue" evidence="1">
    <location>
        <position position="1"/>
    </location>
</feature>
<organism evidence="1">
    <name type="scientific">Atlantic cod herpesvirus</name>
    <dbReference type="NCBI Taxonomy" id="1128120"/>
    <lineage>
        <taxon>Viruses</taxon>
        <taxon>Duplodnaviria</taxon>
        <taxon>Heunggongvirae</taxon>
        <taxon>Peploviricota</taxon>
        <taxon>Herviviricetes</taxon>
        <taxon>Herpesvirales</taxon>
    </lineage>
</organism>
<dbReference type="EMBL" id="HQ857782">
    <property type="protein sequence ID" value="AEW67999.1"/>
    <property type="molecule type" value="Genomic_DNA"/>
</dbReference>
<sequence length="63" mass="7185">LGIAWNQFRDDLFKYKHKLLDYLGLASPEIASYDPSVPNVAVINRINEVFDVYSRPYTLGLAP</sequence>
<proteinExistence type="predicted"/>
<feature type="non-terminal residue" evidence="1">
    <location>
        <position position="63"/>
    </location>
</feature>
<name>G9C5P1_9VIRU</name>
<reference evidence="1" key="2">
    <citation type="submission" date="2011-01" db="EMBL/GenBank/DDBJ databases">
        <authorList>
            <person name="Marcos-Lopez M."/>
            <person name="Waltzek T.B."/>
            <person name="Hedrick R.P."/>
            <person name="Ferguson H.W."/>
        </authorList>
    </citation>
    <scope>NUCLEOTIDE SEQUENCE</scope>
</reference>
<reference evidence="1" key="1">
    <citation type="journal article" date="2011" name="J. Vet. Diagn. Invest.">
        <title>Characterization of a Novel Alloherpesvirus from Atlantic Cod (Gadus morhua).</title>
        <authorList>
            <person name="Marcos Lopez M."/>
            <person name="Waltzek T.B."/>
            <person name="Hedrick R.P."/>
            <person name="Baxa D.V."/>
            <person name="Garber A.F."/>
            <person name="Liston R."/>
            <person name="Johnsen E."/>
            <person name="Forward B.S."/>
            <person name="Backman S."/>
            <person name="Ferguson H.W."/>
        </authorList>
    </citation>
    <scope>NUCLEOTIDE SEQUENCE</scope>
</reference>
<accession>G9C5P1</accession>
<evidence type="ECO:0000313" key="1">
    <source>
        <dbReference type="EMBL" id="AEW67999.1"/>
    </source>
</evidence>
<protein>
    <submittedName>
        <fullName evidence="1">Terminase</fullName>
    </submittedName>
</protein>